<keyword evidence="6" id="KW-0408">Iron</keyword>
<dbReference type="Pfam" id="PF00111">
    <property type="entry name" value="Fer2"/>
    <property type="match status" value="1"/>
</dbReference>
<keyword evidence="3" id="KW-0001">2Fe-2S</keyword>
<comment type="cofactor">
    <cofactor evidence="1">
        <name>FAD</name>
        <dbReference type="ChEBI" id="CHEBI:57692"/>
    </cofactor>
</comment>
<dbReference type="PROSITE" id="PS00197">
    <property type="entry name" value="2FE2S_FER_1"/>
    <property type="match status" value="1"/>
</dbReference>
<dbReference type="SUPFAM" id="SSF54292">
    <property type="entry name" value="2Fe-2S ferredoxin-like"/>
    <property type="match status" value="1"/>
</dbReference>
<sequence>MLTLQVRSRTDEAEGIAGLVLTDPQGGELPEWLPGAHIDVHIERPGAPALVRQYSLCGSPSDRGAYRIAVLREPEGEGGSRHLHDAVRQGQLVRVSEPRNLFAYAAEERATFIAGGIGITPILPMLEAAEAAGAEWTLHYAGREPASMAFGRDLARYGERVRVYASSEGERMAVPEIVAAAAPGRVYACGPGRLLDAVETAAEAAGVPAVVERFVNDAEIVSEADHPFEVELALTGTTITVHPGESILDRVVELGVPAPSSCRGGTCGTCETFVLAGEPDHRDAVLNAREREESEVMMICVSRCRGKRLRLEL</sequence>
<keyword evidence="11" id="KW-1185">Reference proteome</keyword>
<organism evidence="10 11">
    <name type="scientific">Leucobacter allii</name>
    <dbReference type="NCBI Taxonomy" id="2932247"/>
    <lineage>
        <taxon>Bacteria</taxon>
        <taxon>Bacillati</taxon>
        <taxon>Actinomycetota</taxon>
        <taxon>Actinomycetes</taxon>
        <taxon>Micrococcales</taxon>
        <taxon>Microbacteriaceae</taxon>
        <taxon>Leucobacter</taxon>
    </lineage>
</organism>
<dbReference type="InterPro" id="IPR036010">
    <property type="entry name" value="2Fe-2S_ferredoxin-like_sf"/>
</dbReference>
<dbReference type="InterPro" id="IPR017938">
    <property type="entry name" value="Riboflavin_synthase-like_b-brl"/>
</dbReference>
<gene>
    <name evidence="10" type="ORF">MUN78_00650</name>
</gene>
<evidence type="ECO:0000256" key="1">
    <source>
        <dbReference type="ARBA" id="ARBA00001974"/>
    </source>
</evidence>
<dbReference type="InterPro" id="IPR006058">
    <property type="entry name" value="2Fe2S_fd_BS"/>
</dbReference>
<dbReference type="InterPro" id="IPR017927">
    <property type="entry name" value="FAD-bd_FR_type"/>
</dbReference>
<evidence type="ECO:0000256" key="2">
    <source>
        <dbReference type="ARBA" id="ARBA00022630"/>
    </source>
</evidence>
<protein>
    <submittedName>
        <fullName evidence="10">PDR/VanB family oxidoreductase</fullName>
    </submittedName>
</protein>
<dbReference type="PRINTS" id="PR00409">
    <property type="entry name" value="PHDIOXRDTASE"/>
</dbReference>
<feature type="domain" description="2Fe-2S ferredoxin-type" evidence="8">
    <location>
        <begin position="228"/>
        <end position="313"/>
    </location>
</feature>
<evidence type="ECO:0000259" key="8">
    <source>
        <dbReference type="PROSITE" id="PS51085"/>
    </source>
</evidence>
<dbReference type="RefSeq" id="WP_244728117.1">
    <property type="nucleotide sequence ID" value="NZ_CP095045.1"/>
</dbReference>
<dbReference type="InterPro" id="IPR039261">
    <property type="entry name" value="FNR_nucleotide-bd"/>
</dbReference>
<dbReference type="Gene3D" id="2.40.30.10">
    <property type="entry name" value="Translation factors"/>
    <property type="match status" value="1"/>
</dbReference>
<keyword evidence="7" id="KW-0411">Iron-sulfur</keyword>
<keyword evidence="5" id="KW-0560">Oxidoreductase</keyword>
<evidence type="ECO:0000256" key="5">
    <source>
        <dbReference type="ARBA" id="ARBA00023002"/>
    </source>
</evidence>
<dbReference type="PROSITE" id="PS51085">
    <property type="entry name" value="2FE2S_FER_2"/>
    <property type="match status" value="1"/>
</dbReference>
<dbReference type="Gene3D" id="3.10.20.30">
    <property type="match status" value="1"/>
</dbReference>
<dbReference type="CDD" id="cd00207">
    <property type="entry name" value="fer2"/>
    <property type="match status" value="1"/>
</dbReference>
<dbReference type="EMBL" id="CP095045">
    <property type="protein sequence ID" value="UOQ57386.1"/>
    <property type="molecule type" value="Genomic_DNA"/>
</dbReference>
<dbReference type="PROSITE" id="PS51384">
    <property type="entry name" value="FAD_FR"/>
    <property type="match status" value="1"/>
</dbReference>
<dbReference type="SUPFAM" id="SSF63380">
    <property type="entry name" value="Riboflavin synthase domain-like"/>
    <property type="match status" value="1"/>
</dbReference>
<proteinExistence type="predicted"/>
<evidence type="ECO:0000313" key="10">
    <source>
        <dbReference type="EMBL" id="UOQ57386.1"/>
    </source>
</evidence>
<feature type="domain" description="FAD-binding FR-type" evidence="9">
    <location>
        <begin position="1"/>
        <end position="105"/>
    </location>
</feature>
<dbReference type="SUPFAM" id="SSF52343">
    <property type="entry name" value="Ferredoxin reductase-like, C-terminal NADP-linked domain"/>
    <property type="match status" value="1"/>
</dbReference>
<evidence type="ECO:0000256" key="4">
    <source>
        <dbReference type="ARBA" id="ARBA00022723"/>
    </source>
</evidence>
<evidence type="ECO:0000313" key="11">
    <source>
        <dbReference type="Proteomes" id="UP000831786"/>
    </source>
</evidence>
<dbReference type="PANTHER" id="PTHR47354:SF1">
    <property type="entry name" value="CARNITINE MONOOXYGENASE REDUCTASE SUBUNIT"/>
    <property type="match status" value="1"/>
</dbReference>
<evidence type="ECO:0000256" key="3">
    <source>
        <dbReference type="ARBA" id="ARBA00022714"/>
    </source>
</evidence>
<dbReference type="CDD" id="cd06185">
    <property type="entry name" value="PDR_like"/>
    <property type="match status" value="1"/>
</dbReference>
<name>A0ABY4FM70_9MICO</name>
<evidence type="ECO:0000259" key="9">
    <source>
        <dbReference type="PROSITE" id="PS51384"/>
    </source>
</evidence>
<dbReference type="PANTHER" id="PTHR47354">
    <property type="entry name" value="NADH OXIDOREDUCTASE HCR"/>
    <property type="match status" value="1"/>
</dbReference>
<reference evidence="10 11" key="1">
    <citation type="submission" date="2022-04" db="EMBL/GenBank/DDBJ databases">
        <title>Leucobacter sp. isolated from rhizosphere of garlic.</title>
        <authorList>
            <person name="Won M."/>
            <person name="Lee C.-M."/>
            <person name="Woen H.-Y."/>
            <person name="Kwon S.-W."/>
        </authorList>
    </citation>
    <scope>NUCLEOTIDE SEQUENCE [LARGE SCALE GENOMIC DNA]</scope>
    <source>
        <strain evidence="10 11">H21R-40</strain>
    </source>
</reference>
<dbReference type="InterPro" id="IPR050415">
    <property type="entry name" value="MRET"/>
</dbReference>
<evidence type="ECO:0000256" key="6">
    <source>
        <dbReference type="ARBA" id="ARBA00023004"/>
    </source>
</evidence>
<dbReference type="Gene3D" id="3.40.50.80">
    <property type="entry name" value="Nucleotide-binding domain of ferredoxin-NADP reductase (FNR) module"/>
    <property type="match status" value="1"/>
</dbReference>
<dbReference type="Proteomes" id="UP000831786">
    <property type="component" value="Chromosome"/>
</dbReference>
<keyword evidence="2" id="KW-0285">Flavoprotein</keyword>
<evidence type="ECO:0000256" key="7">
    <source>
        <dbReference type="ARBA" id="ARBA00023014"/>
    </source>
</evidence>
<dbReference type="InterPro" id="IPR001041">
    <property type="entry name" value="2Fe-2S_ferredoxin-type"/>
</dbReference>
<accession>A0ABY4FM70</accession>
<keyword evidence="4" id="KW-0479">Metal-binding</keyword>
<dbReference type="InterPro" id="IPR012675">
    <property type="entry name" value="Beta-grasp_dom_sf"/>
</dbReference>